<gene>
    <name evidence="1" type="ORF">SAMN04244573_02069</name>
</gene>
<evidence type="ECO:0000313" key="1">
    <source>
        <dbReference type="EMBL" id="SEQ69601.1"/>
    </source>
</evidence>
<sequence length="216" mass="24304">MTKRRYQAGPFLDSYGLGFAFPGGNGPRGRHRTIAAVSWDGSSRDAQFVNGAGLAVPCEPLDGLPAVLARASRREYGVVVGDGLFAKSAAMLKAWEGAGLLRKWVTYHFDLGEFCLYFDDSAAWDTYEQRELDELDRHYRRQIAGLEEYCKSNPSWSSTQAAEIERLEQERRQALSHDRRRLADQRQMGIEQDRQLAAWLRGELPEPPLLRLAGSA</sequence>
<dbReference type="AlphaFoldDB" id="A0A1H9I4I5"/>
<evidence type="ECO:0000313" key="2">
    <source>
        <dbReference type="Proteomes" id="UP000199267"/>
    </source>
</evidence>
<organism evidence="1 2">
    <name type="scientific">Azotobacter beijerinckii</name>
    <dbReference type="NCBI Taxonomy" id="170623"/>
    <lineage>
        <taxon>Bacteria</taxon>
        <taxon>Pseudomonadati</taxon>
        <taxon>Pseudomonadota</taxon>
        <taxon>Gammaproteobacteria</taxon>
        <taxon>Pseudomonadales</taxon>
        <taxon>Pseudomonadaceae</taxon>
        <taxon>Azotobacter</taxon>
    </lineage>
</organism>
<protein>
    <submittedName>
        <fullName evidence="1">Uncharacterized protein</fullName>
    </submittedName>
</protein>
<dbReference type="Proteomes" id="UP000199267">
    <property type="component" value="Unassembled WGS sequence"/>
</dbReference>
<dbReference type="RefSeq" id="WP_090621732.1">
    <property type="nucleotide sequence ID" value="NZ_FOFJ01000016.1"/>
</dbReference>
<proteinExistence type="predicted"/>
<reference evidence="1 2" key="1">
    <citation type="submission" date="2016-10" db="EMBL/GenBank/DDBJ databases">
        <authorList>
            <person name="de Groot N.N."/>
        </authorList>
    </citation>
    <scope>NUCLEOTIDE SEQUENCE [LARGE SCALE GENOMIC DNA]</scope>
    <source>
        <strain evidence="1 2">DSM 378</strain>
    </source>
</reference>
<name>A0A1H9I4I5_9GAMM</name>
<dbReference type="EMBL" id="FOFJ01000016">
    <property type="protein sequence ID" value="SEQ69601.1"/>
    <property type="molecule type" value="Genomic_DNA"/>
</dbReference>
<accession>A0A1H9I4I5</accession>